<proteinExistence type="predicted"/>
<dbReference type="AlphaFoldDB" id="A0A7X2TG54"/>
<name>A0A7X2TG54_9FIRM</name>
<keyword evidence="3" id="KW-1185">Reference proteome</keyword>
<sequence length="133" mass="15471">MNKFQQKMYRFMQGRYGYDKLSSFLLVCAAILDIAGTFARLTILVLVAEVLLIYIIYRSMSSNMIKRSSENAAFLEHTRGIRRRFLVCSRNLKDKEHRYSLCPGCGQMVRVPRHHGKVEITCPKCGQTFERRS</sequence>
<gene>
    <name evidence="2" type="ORF">FYJ51_10680</name>
</gene>
<dbReference type="RefSeq" id="WP_154505571.1">
    <property type="nucleotide sequence ID" value="NZ_VUMN01000029.1"/>
</dbReference>
<accession>A0A7X2TG54</accession>
<dbReference type="CDD" id="cd20335">
    <property type="entry name" value="BRcat_RBR"/>
    <property type="match status" value="1"/>
</dbReference>
<dbReference type="EMBL" id="VUMN01000029">
    <property type="protein sequence ID" value="MSS59357.1"/>
    <property type="molecule type" value="Genomic_DNA"/>
</dbReference>
<feature type="transmembrane region" description="Helical" evidence="1">
    <location>
        <begin position="16"/>
        <end position="32"/>
    </location>
</feature>
<keyword evidence="1" id="KW-0472">Membrane</keyword>
<keyword evidence="1" id="KW-0812">Transmembrane</keyword>
<evidence type="ECO:0000256" key="1">
    <source>
        <dbReference type="SAM" id="Phobius"/>
    </source>
</evidence>
<dbReference type="Proteomes" id="UP000461880">
    <property type="component" value="Unassembled WGS sequence"/>
</dbReference>
<organism evidence="2 3">
    <name type="scientific">Stecheria intestinalis</name>
    <dbReference type="NCBI Taxonomy" id="2606630"/>
    <lineage>
        <taxon>Bacteria</taxon>
        <taxon>Bacillati</taxon>
        <taxon>Bacillota</taxon>
        <taxon>Erysipelotrichia</taxon>
        <taxon>Erysipelotrichales</taxon>
        <taxon>Erysipelotrichaceae</taxon>
        <taxon>Stecheria</taxon>
    </lineage>
</organism>
<keyword evidence="1" id="KW-1133">Transmembrane helix</keyword>
<reference evidence="2 3" key="1">
    <citation type="submission" date="2019-08" db="EMBL/GenBank/DDBJ databases">
        <title>In-depth cultivation of the pig gut microbiome towards novel bacterial diversity and tailored functional studies.</title>
        <authorList>
            <person name="Wylensek D."/>
            <person name="Hitch T.C.A."/>
            <person name="Clavel T."/>
        </authorList>
    </citation>
    <scope>NUCLEOTIDE SEQUENCE [LARGE SCALE GENOMIC DNA]</scope>
    <source>
        <strain evidence="2 3">Oil+RF-744-GAM-WT-6</strain>
    </source>
</reference>
<evidence type="ECO:0000313" key="3">
    <source>
        <dbReference type="Proteomes" id="UP000461880"/>
    </source>
</evidence>
<feature type="transmembrane region" description="Helical" evidence="1">
    <location>
        <begin position="38"/>
        <end position="57"/>
    </location>
</feature>
<comment type="caution">
    <text evidence="2">The sequence shown here is derived from an EMBL/GenBank/DDBJ whole genome shotgun (WGS) entry which is preliminary data.</text>
</comment>
<protein>
    <submittedName>
        <fullName evidence="2">Uncharacterized protein</fullName>
    </submittedName>
</protein>
<evidence type="ECO:0000313" key="2">
    <source>
        <dbReference type="EMBL" id="MSS59357.1"/>
    </source>
</evidence>